<comment type="caution">
    <text evidence="11">The sequence shown here is derived from an EMBL/GenBank/DDBJ whole genome shotgun (WGS) entry which is preliminary data.</text>
</comment>
<evidence type="ECO:0000256" key="7">
    <source>
        <dbReference type="ARBA" id="ARBA00022958"/>
    </source>
</evidence>
<dbReference type="PANTHER" id="PTHR10584:SF166">
    <property type="entry name" value="RIBOKINASE"/>
    <property type="match status" value="1"/>
</dbReference>
<keyword evidence="9" id="KW-0963">Cytoplasm</keyword>
<comment type="catalytic activity">
    <reaction evidence="9">
        <text>D-ribose + ATP = D-ribose 5-phosphate + ADP + H(+)</text>
        <dbReference type="Rhea" id="RHEA:13697"/>
        <dbReference type="ChEBI" id="CHEBI:15378"/>
        <dbReference type="ChEBI" id="CHEBI:30616"/>
        <dbReference type="ChEBI" id="CHEBI:47013"/>
        <dbReference type="ChEBI" id="CHEBI:78346"/>
        <dbReference type="ChEBI" id="CHEBI:456216"/>
        <dbReference type="EC" id="2.7.1.15"/>
    </reaction>
</comment>
<dbReference type="SUPFAM" id="SSF53613">
    <property type="entry name" value="Ribokinase-like"/>
    <property type="match status" value="1"/>
</dbReference>
<evidence type="ECO:0000256" key="6">
    <source>
        <dbReference type="ARBA" id="ARBA00022842"/>
    </source>
</evidence>
<comment type="similarity">
    <text evidence="9">Belongs to the carbohydrate kinase PfkB family. Ribokinase subfamily.</text>
</comment>
<proteinExistence type="inferred from homology"/>
<feature type="binding site" evidence="9">
    <location>
        <begin position="246"/>
        <end position="247"/>
    </location>
    <ligand>
        <name>ATP</name>
        <dbReference type="ChEBI" id="CHEBI:30616"/>
    </ligand>
</feature>
<comment type="subcellular location">
    <subcellularLocation>
        <location evidence="9">Cytoplasm</location>
    </subcellularLocation>
</comment>
<dbReference type="Pfam" id="PF00294">
    <property type="entry name" value="PfkB"/>
    <property type="match status" value="1"/>
</dbReference>
<dbReference type="InterPro" id="IPR029056">
    <property type="entry name" value="Ribokinase-like"/>
</dbReference>
<comment type="caution">
    <text evidence="9">Lacks conserved residue(s) required for the propagation of feature annotation.</text>
</comment>
<dbReference type="GO" id="GO:0005737">
    <property type="term" value="C:cytoplasm"/>
    <property type="evidence" value="ECO:0007669"/>
    <property type="project" value="UniProtKB-SubCell"/>
</dbReference>
<feature type="domain" description="Carbohydrate kinase PfkB" evidence="10">
    <location>
        <begin position="2"/>
        <end position="288"/>
    </location>
</feature>
<keyword evidence="2 9" id="KW-0479">Metal-binding</keyword>
<keyword evidence="8 9" id="KW-0119">Carbohydrate metabolism</keyword>
<keyword evidence="5 9" id="KW-0067">ATP-binding</keyword>
<keyword evidence="4 9" id="KW-0418">Kinase</keyword>
<evidence type="ECO:0000256" key="4">
    <source>
        <dbReference type="ARBA" id="ARBA00022777"/>
    </source>
</evidence>
<evidence type="ECO:0000313" key="12">
    <source>
        <dbReference type="Proteomes" id="UP000317288"/>
    </source>
</evidence>
<accession>A0A558J884</accession>
<dbReference type="Proteomes" id="UP000317288">
    <property type="component" value="Unassembled WGS sequence"/>
</dbReference>
<feature type="binding site" evidence="9">
    <location>
        <position position="280"/>
    </location>
    <ligand>
        <name>K(+)</name>
        <dbReference type="ChEBI" id="CHEBI:29103"/>
    </ligand>
</feature>
<keyword evidence="1 9" id="KW-0808">Transferase</keyword>
<keyword evidence="6 9" id="KW-0460">Magnesium</keyword>
<dbReference type="UniPathway" id="UPA00916">
    <property type="reaction ID" value="UER00889"/>
</dbReference>
<dbReference type="PRINTS" id="PR00990">
    <property type="entry name" value="RIBOKINASE"/>
</dbReference>
<dbReference type="HAMAP" id="MF_01987">
    <property type="entry name" value="Ribokinase"/>
    <property type="match status" value="1"/>
</dbReference>
<reference evidence="11 12" key="1">
    <citation type="submission" date="2019-07" db="EMBL/GenBank/DDBJ databases">
        <title>Diversity of Bacteria from Kongsfjorden, Arctic.</title>
        <authorList>
            <person name="Yu Y."/>
        </authorList>
    </citation>
    <scope>NUCLEOTIDE SEQUENCE [LARGE SCALE GENOMIC DNA]</scope>
    <source>
        <strain evidence="11 12">SM1922</strain>
    </source>
</reference>
<comment type="function">
    <text evidence="9">Catalyzes the phosphorylation of ribose at O-5 in a reaction requiring ATP and magnesium. The resulting D-ribose-5-phosphate can then be used either for sythesis of nucleotides, histidine, and tryptophan, or as a component of the pentose phosphate pathway.</text>
</comment>
<name>A0A558J884_9GAMM</name>
<evidence type="ECO:0000259" key="10">
    <source>
        <dbReference type="Pfam" id="PF00294"/>
    </source>
</evidence>
<dbReference type="Gene3D" id="3.40.1190.20">
    <property type="match status" value="1"/>
</dbReference>
<dbReference type="PANTHER" id="PTHR10584">
    <property type="entry name" value="SUGAR KINASE"/>
    <property type="match status" value="1"/>
</dbReference>
<dbReference type="InterPro" id="IPR002139">
    <property type="entry name" value="Ribo/fructo_kinase"/>
</dbReference>
<keyword evidence="3 9" id="KW-0547">Nucleotide-binding</keyword>
<sequence length="304" mass="32482">MSMIFNFGSINIDYTYRVPYFVRPGETLESGDYNIGLGGKGVNQSLAIARAKGMVSHWGRVSSIDAWVTSELESAGVGVKDIELTPEPSGHAIIQIDALGENAILLFSGANHGFTREKMTALVAQTAPGDTILIQNECSGLDQLIPLAVSHGCKVIFNPAPMTSKVSSLPLVQCELLFFNRTEAAALLEMPVESSAADLLRRCKESLGNVEVVLTLGSEGAWYQHSSETLFQPALKVKAIDTTAAGDTFVGYFLAARQAGLKPSQCLKRATAAAALAVQKLGAASSIPMVEEVDRLMCCQQEEL</sequence>
<evidence type="ECO:0000256" key="8">
    <source>
        <dbReference type="ARBA" id="ARBA00023277"/>
    </source>
</evidence>
<comment type="subunit">
    <text evidence="9">Homodimer.</text>
</comment>
<evidence type="ECO:0000256" key="5">
    <source>
        <dbReference type="ARBA" id="ARBA00022840"/>
    </source>
</evidence>
<dbReference type="EC" id="2.7.1.15" evidence="9"/>
<evidence type="ECO:0000256" key="3">
    <source>
        <dbReference type="ARBA" id="ARBA00022741"/>
    </source>
</evidence>
<feature type="binding site" evidence="9">
    <location>
        <position position="286"/>
    </location>
    <ligand>
        <name>K(+)</name>
        <dbReference type="ChEBI" id="CHEBI:29103"/>
    </ligand>
</feature>
<dbReference type="GO" id="GO:0046872">
    <property type="term" value="F:metal ion binding"/>
    <property type="evidence" value="ECO:0007669"/>
    <property type="project" value="UniProtKB-KW"/>
</dbReference>
<feature type="binding site" evidence="9">
    <location>
        <begin position="215"/>
        <end position="220"/>
    </location>
    <ligand>
        <name>ATP</name>
        <dbReference type="ChEBI" id="CHEBI:30616"/>
    </ligand>
</feature>
<feature type="binding site" evidence="9">
    <location>
        <position position="282"/>
    </location>
    <ligand>
        <name>K(+)</name>
        <dbReference type="ChEBI" id="CHEBI:29103"/>
    </ligand>
</feature>
<dbReference type="AlphaFoldDB" id="A0A558J884"/>
<feature type="binding site" evidence="9">
    <location>
        <position position="180"/>
    </location>
    <ligand>
        <name>ATP</name>
        <dbReference type="ChEBI" id="CHEBI:30616"/>
    </ligand>
</feature>
<feature type="binding site" evidence="9">
    <location>
        <begin position="11"/>
        <end position="13"/>
    </location>
    <ligand>
        <name>substrate</name>
    </ligand>
</feature>
<organism evidence="11 12">
    <name type="scientific">Vreelandella titanicae</name>
    <dbReference type="NCBI Taxonomy" id="664683"/>
    <lineage>
        <taxon>Bacteria</taxon>
        <taxon>Pseudomonadati</taxon>
        <taxon>Pseudomonadota</taxon>
        <taxon>Gammaproteobacteria</taxon>
        <taxon>Oceanospirillales</taxon>
        <taxon>Halomonadaceae</taxon>
        <taxon>Vreelandella</taxon>
    </lineage>
</organism>
<comment type="activity regulation">
    <text evidence="9">Activated by a monovalent cation that binds near, but not in, the active site. The most likely occupant of the site in vivo is potassium. Ion binding induces a conformational change that may alter substrate affinity.</text>
</comment>
<dbReference type="GO" id="GO:0019303">
    <property type="term" value="P:D-ribose catabolic process"/>
    <property type="evidence" value="ECO:0007669"/>
    <property type="project" value="UniProtKB-UniRule"/>
</dbReference>
<feature type="binding site" evidence="9">
    <location>
        <position position="137"/>
    </location>
    <ligand>
        <name>substrate</name>
    </ligand>
</feature>
<feature type="binding site" evidence="9">
    <location>
        <position position="241"/>
    </location>
    <ligand>
        <name>K(+)</name>
        <dbReference type="ChEBI" id="CHEBI:29103"/>
    </ligand>
</feature>
<dbReference type="EMBL" id="VNFE01000003">
    <property type="protein sequence ID" value="TVU89836.1"/>
    <property type="molecule type" value="Genomic_DNA"/>
</dbReference>
<evidence type="ECO:0000256" key="9">
    <source>
        <dbReference type="HAMAP-Rule" id="MF_01987"/>
    </source>
</evidence>
<dbReference type="InterPro" id="IPR011877">
    <property type="entry name" value="Ribokinase"/>
</dbReference>
<gene>
    <name evidence="9" type="primary">rbsK</name>
    <name evidence="11" type="ORF">FQP89_10910</name>
</gene>
<feature type="binding site" evidence="9">
    <location>
        <begin position="39"/>
        <end position="43"/>
    </location>
    <ligand>
        <name>substrate</name>
    </ligand>
</feature>
<comment type="cofactor">
    <cofactor evidence="9">
        <name>Mg(2+)</name>
        <dbReference type="ChEBI" id="CHEBI:18420"/>
    </cofactor>
    <text evidence="9">Requires a divalent cation, most likely magnesium in vivo, as an electrophilic catalyst to aid phosphoryl group transfer. It is the chelate of the metal and the nucleotide that is the actual substrate.</text>
</comment>
<dbReference type="InterPro" id="IPR011611">
    <property type="entry name" value="PfkB_dom"/>
</dbReference>
<dbReference type="CDD" id="cd01174">
    <property type="entry name" value="ribokinase"/>
    <property type="match status" value="1"/>
</dbReference>
<evidence type="ECO:0000313" key="11">
    <source>
        <dbReference type="EMBL" id="TVU89836.1"/>
    </source>
</evidence>
<feature type="binding site" evidence="9">
    <location>
        <position position="243"/>
    </location>
    <ligand>
        <name>K(+)</name>
        <dbReference type="ChEBI" id="CHEBI:29103"/>
    </ligand>
</feature>
<feature type="active site" description="Proton acceptor" evidence="9">
    <location>
        <position position="247"/>
    </location>
</feature>
<evidence type="ECO:0000256" key="2">
    <source>
        <dbReference type="ARBA" id="ARBA00022723"/>
    </source>
</evidence>
<keyword evidence="7 9" id="KW-0630">Potassium</keyword>
<comment type="pathway">
    <text evidence="9">Carbohydrate metabolism; D-ribose degradation; D-ribose 5-phosphate from beta-D-ribopyranose: step 2/2.</text>
</comment>
<feature type="binding site" evidence="9">
    <location>
        <position position="277"/>
    </location>
    <ligand>
        <name>K(+)</name>
        <dbReference type="ChEBI" id="CHEBI:29103"/>
    </ligand>
</feature>
<feature type="binding site" evidence="9">
    <location>
        <position position="247"/>
    </location>
    <ligand>
        <name>substrate</name>
    </ligand>
</feature>
<dbReference type="GO" id="GO:0005524">
    <property type="term" value="F:ATP binding"/>
    <property type="evidence" value="ECO:0007669"/>
    <property type="project" value="UniProtKB-UniRule"/>
</dbReference>
<dbReference type="GO" id="GO:0004747">
    <property type="term" value="F:ribokinase activity"/>
    <property type="evidence" value="ECO:0007669"/>
    <property type="project" value="UniProtKB-UniRule"/>
</dbReference>
<evidence type="ECO:0000256" key="1">
    <source>
        <dbReference type="ARBA" id="ARBA00022679"/>
    </source>
</evidence>
<protein>
    <recommendedName>
        <fullName evidence="9">Ribokinase</fullName>
        <shortName evidence="9">RK</shortName>
        <ecNumber evidence="9">2.7.1.15</ecNumber>
    </recommendedName>
</protein>